<dbReference type="Gene3D" id="3.10.100.10">
    <property type="entry name" value="Mannose-Binding Protein A, subunit A"/>
    <property type="match status" value="1"/>
</dbReference>
<proteinExistence type="predicted"/>
<dbReference type="PANTHER" id="PTHR22803">
    <property type="entry name" value="MANNOSE, PHOSPHOLIPASE, LECTIN RECEPTOR RELATED"/>
    <property type="match status" value="1"/>
</dbReference>
<evidence type="ECO:0000256" key="2">
    <source>
        <dbReference type="SAM" id="SignalP"/>
    </source>
</evidence>
<accession>A0A210PJF7</accession>
<feature type="chain" id="PRO_5012871651" evidence="2">
    <location>
        <begin position="22"/>
        <end position="163"/>
    </location>
</feature>
<gene>
    <name evidence="4" type="ORF">KP79_PYT03053</name>
</gene>
<dbReference type="Proteomes" id="UP000242188">
    <property type="component" value="Unassembled WGS sequence"/>
</dbReference>
<name>A0A210PJF7_MIZYE</name>
<keyword evidence="5" id="KW-1185">Reference proteome</keyword>
<dbReference type="InterPro" id="IPR016187">
    <property type="entry name" value="CTDL_fold"/>
</dbReference>
<dbReference type="PROSITE" id="PS50041">
    <property type="entry name" value="C_TYPE_LECTIN_2"/>
    <property type="match status" value="1"/>
</dbReference>
<keyword evidence="2" id="KW-0732">Signal</keyword>
<feature type="domain" description="C-type lectin" evidence="3">
    <location>
        <begin position="29"/>
        <end position="154"/>
    </location>
</feature>
<dbReference type="Pfam" id="PF00059">
    <property type="entry name" value="Lectin_C"/>
    <property type="match status" value="1"/>
</dbReference>
<evidence type="ECO:0000259" key="3">
    <source>
        <dbReference type="PROSITE" id="PS50041"/>
    </source>
</evidence>
<evidence type="ECO:0000256" key="1">
    <source>
        <dbReference type="ARBA" id="ARBA00023157"/>
    </source>
</evidence>
<dbReference type="EMBL" id="NEDP02076535">
    <property type="protein sequence ID" value="OWF36632.1"/>
    <property type="molecule type" value="Genomic_DNA"/>
</dbReference>
<feature type="signal peptide" evidence="2">
    <location>
        <begin position="1"/>
        <end position="21"/>
    </location>
</feature>
<evidence type="ECO:0000313" key="5">
    <source>
        <dbReference type="Proteomes" id="UP000242188"/>
    </source>
</evidence>
<dbReference type="InterPro" id="IPR001304">
    <property type="entry name" value="C-type_lectin-like"/>
</dbReference>
<protein>
    <submittedName>
        <fullName evidence="4">Perlucin</fullName>
    </submittedName>
</protein>
<dbReference type="PROSITE" id="PS00615">
    <property type="entry name" value="C_TYPE_LECTIN_1"/>
    <property type="match status" value="1"/>
</dbReference>
<comment type="caution">
    <text evidence="4">The sequence shown here is derived from an EMBL/GenBank/DDBJ whole genome shotgun (WGS) entry which is preliminary data.</text>
</comment>
<organism evidence="4 5">
    <name type="scientific">Mizuhopecten yessoensis</name>
    <name type="common">Japanese scallop</name>
    <name type="synonym">Patinopecten yessoensis</name>
    <dbReference type="NCBI Taxonomy" id="6573"/>
    <lineage>
        <taxon>Eukaryota</taxon>
        <taxon>Metazoa</taxon>
        <taxon>Spiralia</taxon>
        <taxon>Lophotrochozoa</taxon>
        <taxon>Mollusca</taxon>
        <taxon>Bivalvia</taxon>
        <taxon>Autobranchia</taxon>
        <taxon>Pteriomorphia</taxon>
        <taxon>Pectinida</taxon>
        <taxon>Pectinoidea</taxon>
        <taxon>Pectinidae</taxon>
        <taxon>Mizuhopecten</taxon>
    </lineage>
</organism>
<dbReference type="InterPro" id="IPR050111">
    <property type="entry name" value="C-type_lectin/snaclec_domain"/>
</dbReference>
<dbReference type="InterPro" id="IPR018378">
    <property type="entry name" value="C-type_lectin_CS"/>
</dbReference>
<sequence>MACIVQLGIVCIVLVVQVIRGCPNGWETYDESCYFVPDLREDWTAASTTCGLYQAHLAEVVNANEDNFLRQLITKHHSGHGGNRYYWLGGTDMVVEGEWRWIKTGQSINYTNWAHGEPNNHHSHEDCLTAHLTSESHFHWVDRQCTYKCYFVCKISAHWIQLG</sequence>
<dbReference type="SUPFAM" id="SSF56436">
    <property type="entry name" value="C-type lectin-like"/>
    <property type="match status" value="1"/>
</dbReference>
<reference evidence="4 5" key="1">
    <citation type="journal article" date="2017" name="Nat. Ecol. Evol.">
        <title>Scallop genome provides insights into evolution of bilaterian karyotype and development.</title>
        <authorList>
            <person name="Wang S."/>
            <person name="Zhang J."/>
            <person name="Jiao W."/>
            <person name="Li J."/>
            <person name="Xun X."/>
            <person name="Sun Y."/>
            <person name="Guo X."/>
            <person name="Huan P."/>
            <person name="Dong B."/>
            <person name="Zhang L."/>
            <person name="Hu X."/>
            <person name="Sun X."/>
            <person name="Wang J."/>
            <person name="Zhao C."/>
            <person name="Wang Y."/>
            <person name="Wang D."/>
            <person name="Huang X."/>
            <person name="Wang R."/>
            <person name="Lv J."/>
            <person name="Li Y."/>
            <person name="Zhang Z."/>
            <person name="Liu B."/>
            <person name="Lu W."/>
            <person name="Hui Y."/>
            <person name="Liang J."/>
            <person name="Zhou Z."/>
            <person name="Hou R."/>
            <person name="Li X."/>
            <person name="Liu Y."/>
            <person name="Li H."/>
            <person name="Ning X."/>
            <person name="Lin Y."/>
            <person name="Zhao L."/>
            <person name="Xing Q."/>
            <person name="Dou J."/>
            <person name="Li Y."/>
            <person name="Mao J."/>
            <person name="Guo H."/>
            <person name="Dou H."/>
            <person name="Li T."/>
            <person name="Mu C."/>
            <person name="Jiang W."/>
            <person name="Fu Q."/>
            <person name="Fu X."/>
            <person name="Miao Y."/>
            <person name="Liu J."/>
            <person name="Yu Q."/>
            <person name="Li R."/>
            <person name="Liao H."/>
            <person name="Li X."/>
            <person name="Kong Y."/>
            <person name="Jiang Z."/>
            <person name="Chourrout D."/>
            <person name="Li R."/>
            <person name="Bao Z."/>
        </authorList>
    </citation>
    <scope>NUCLEOTIDE SEQUENCE [LARGE SCALE GENOMIC DNA]</scope>
    <source>
        <strain evidence="4 5">PY_sf001</strain>
    </source>
</reference>
<dbReference type="InterPro" id="IPR016186">
    <property type="entry name" value="C-type_lectin-like/link_sf"/>
</dbReference>
<dbReference type="SMART" id="SM00034">
    <property type="entry name" value="CLECT"/>
    <property type="match status" value="1"/>
</dbReference>
<dbReference type="AlphaFoldDB" id="A0A210PJF7"/>
<evidence type="ECO:0000313" key="4">
    <source>
        <dbReference type="EMBL" id="OWF36632.1"/>
    </source>
</evidence>
<keyword evidence="1" id="KW-1015">Disulfide bond</keyword>
<dbReference type="OrthoDB" id="6153286at2759"/>